<reference evidence="2" key="1">
    <citation type="submission" date="2021-01" db="EMBL/GenBank/DDBJ databases">
        <authorList>
            <person name="Corre E."/>
            <person name="Pelletier E."/>
            <person name="Niang G."/>
            <person name="Scheremetjew M."/>
            <person name="Finn R."/>
            <person name="Kale V."/>
            <person name="Holt S."/>
            <person name="Cochrane G."/>
            <person name="Meng A."/>
            <person name="Brown T."/>
            <person name="Cohen L."/>
        </authorList>
    </citation>
    <scope>NUCLEOTIDE SEQUENCE</scope>
    <source>
        <strain evidence="2">B650</strain>
    </source>
</reference>
<gene>
    <name evidence="2" type="ORF">LDAN0321_LOCUS6166</name>
</gene>
<feature type="compositionally biased region" description="Acidic residues" evidence="1">
    <location>
        <begin position="34"/>
        <end position="50"/>
    </location>
</feature>
<feature type="region of interest" description="Disordered" evidence="1">
    <location>
        <begin position="1"/>
        <end position="80"/>
    </location>
</feature>
<feature type="compositionally biased region" description="Basic residues" evidence="1">
    <location>
        <begin position="1"/>
        <end position="14"/>
    </location>
</feature>
<protein>
    <submittedName>
        <fullName evidence="2">Uncharacterized protein</fullName>
    </submittedName>
</protein>
<sequence length="233" mass="25043">MSSALHAKRRRKRKDSPDSSSNSSVGPSSSFNDNFDDELPDFDLNEDVDESSSSKERSTSSSSSAPAQQQLSMQSDLSDAMSDPSVMAAMRGSASSMSSAKDARDVLRARNREVEATFEFDEVANPLPRPGQAKGSVGGGEVIGKKRAKAEARRAAAIERAQLEEEEGLGSSAVFSSISNLVTGEATDGGIPKIIETGTWAGIFVLVLWEVYINSPFFERVQPMIPVVYDLLN</sequence>
<feature type="compositionally biased region" description="Low complexity" evidence="1">
    <location>
        <begin position="18"/>
        <end position="33"/>
    </location>
</feature>
<feature type="compositionally biased region" description="Low complexity" evidence="1">
    <location>
        <begin position="59"/>
        <end position="80"/>
    </location>
</feature>
<name>A0A7S2K6L2_9STRA</name>
<dbReference type="EMBL" id="HBGY01009781">
    <property type="protein sequence ID" value="CAD9567907.1"/>
    <property type="molecule type" value="Transcribed_RNA"/>
</dbReference>
<organism evidence="2">
    <name type="scientific">Leptocylindrus danicus</name>
    <dbReference type="NCBI Taxonomy" id="163516"/>
    <lineage>
        <taxon>Eukaryota</taxon>
        <taxon>Sar</taxon>
        <taxon>Stramenopiles</taxon>
        <taxon>Ochrophyta</taxon>
        <taxon>Bacillariophyta</taxon>
        <taxon>Coscinodiscophyceae</taxon>
        <taxon>Chaetocerotophycidae</taxon>
        <taxon>Leptocylindrales</taxon>
        <taxon>Leptocylindraceae</taxon>
        <taxon>Leptocylindrus</taxon>
    </lineage>
</organism>
<accession>A0A7S2K6L2</accession>
<dbReference type="AlphaFoldDB" id="A0A7S2K6L2"/>
<proteinExistence type="predicted"/>
<evidence type="ECO:0000313" key="2">
    <source>
        <dbReference type="EMBL" id="CAD9567907.1"/>
    </source>
</evidence>
<evidence type="ECO:0000256" key="1">
    <source>
        <dbReference type="SAM" id="MobiDB-lite"/>
    </source>
</evidence>